<dbReference type="Proteomes" id="UP001223520">
    <property type="component" value="Chromosome"/>
</dbReference>
<dbReference type="InterPro" id="IPR018536">
    <property type="entry name" value="CpcS/CpeS"/>
</dbReference>
<evidence type="ECO:0000256" key="3">
    <source>
        <dbReference type="HAMAP-Rule" id="MF_01459"/>
    </source>
</evidence>
<proteinExistence type="inferred from homology"/>
<name>A0AAJ6NXB0_9CYAN</name>
<dbReference type="Pfam" id="PF09367">
    <property type="entry name" value="CpeS"/>
    <property type="match status" value="1"/>
</dbReference>
<evidence type="ECO:0000256" key="2">
    <source>
        <dbReference type="ARBA" id="ARBA00023239"/>
    </source>
</evidence>
<organism evidence="4 5">
    <name type="scientific">Halotia branconii CENA392</name>
    <dbReference type="NCBI Taxonomy" id="1539056"/>
    <lineage>
        <taxon>Bacteria</taxon>
        <taxon>Bacillati</taxon>
        <taxon>Cyanobacteriota</taxon>
        <taxon>Cyanophyceae</taxon>
        <taxon>Nostocales</taxon>
        <taxon>Nodulariaceae</taxon>
        <taxon>Halotia</taxon>
    </lineage>
</organism>
<comment type="similarity">
    <text evidence="1 3">Belongs to the CpcS/CpeS biliprotein lyase family.</text>
</comment>
<dbReference type="GO" id="GO:0017006">
    <property type="term" value="P:protein-tetrapyrrole linkage"/>
    <property type="evidence" value="ECO:0007669"/>
    <property type="project" value="UniProtKB-UniRule"/>
</dbReference>
<keyword evidence="2 3" id="KW-0456">Lyase</keyword>
<dbReference type="Gene3D" id="2.40.128.20">
    <property type="match status" value="1"/>
</dbReference>
<protein>
    <recommendedName>
        <fullName evidence="3">Chromophore lyase CpcS/CpeS</fullName>
        <ecNumber evidence="3">4.-.-.-</ecNumber>
    </recommendedName>
</protein>
<gene>
    <name evidence="3" type="primary">cpcS</name>
    <name evidence="4" type="ORF">QI031_12360</name>
</gene>
<evidence type="ECO:0000313" key="5">
    <source>
        <dbReference type="Proteomes" id="UP001223520"/>
    </source>
</evidence>
<dbReference type="GO" id="GO:0016829">
    <property type="term" value="F:lyase activity"/>
    <property type="evidence" value="ECO:0007669"/>
    <property type="project" value="UniProtKB-KW"/>
</dbReference>
<dbReference type="EC" id="4.-.-.-" evidence="3"/>
<dbReference type="KEGG" id="hbq:QI031_12360"/>
<comment type="function">
    <text evidence="3">Covalently attaches a chromophore to Cys residue(s) of phycobiliproteins.</text>
</comment>
<dbReference type="RefSeq" id="WP_281485435.1">
    <property type="nucleotide sequence ID" value="NZ_CP124543.1"/>
</dbReference>
<dbReference type="HAMAP" id="MF_01459">
    <property type="entry name" value="Chrphore_lyase_CpxS"/>
    <property type="match status" value="1"/>
</dbReference>
<sequence length="210" mass="23713">MDAMEFFQLSTGKWRSQRTTHHLAFKRSEKGESEIQIKALAADDPQIIEICQLHQFDPSLAIGGAFVTWHGSMGWDRDEENHEGSTVFSLVPDTTDGRQGTLLRERGYAEIVPVAGRYHMDDENGLVLTTEYETMSSIERFWFASPSLRMRTSTVKRFGGFSTATFCTEFRIADADGVPSKEDEAELSNLTPEEIQQSVEPTKSLSFFGW</sequence>
<dbReference type="InterPro" id="IPR012674">
    <property type="entry name" value="Calycin"/>
</dbReference>
<evidence type="ECO:0000256" key="1">
    <source>
        <dbReference type="ARBA" id="ARBA00010681"/>
    </source>
</evidence>
<accession>A0AAJ6NXB0</accession>
<dbReference type="EMBL" id="CP124543">
    <property type="protein sequence ID" value="WGV28206.1"/>
    <property type="molecule type" value="Genomic_DNA"/>
</dbReference>
<keyword evidence="5" id="KW-1185">Reference proteome</keyword>
<reference evidence="4 5" key="1">
    <citation type="journal article" date="2023" name="Limnol Oceanogr Lett">
        <title>Environmental adaptations by the intertidal Antarctic cyanobacterium Halotia branconii CENA392 as revealed using long-read genome sequencing.</title>
        <authorList>
            <person name="Dextro R.B."/>
            <person name="Delbaje E."/>
            <person name="Freitas P.N.N."/>
            <person name="Geraldes V."/>
            <person name="Pinto E."/>
            <person name="Long P.F."/>
            <person name="Fiore M.F."/>
        </authorList>
    </citation>
    <scope>NUCLEOTIDE SEQUENCE [LARGE SCALE GENOMIC DNA]</scope>
    <source>
        <strain evidence="4 5">CENA392</strain>
    </source>
</reference>
<evidence type="ECO:0000313" key="4">
    <source>
        <dbReference type="EMBL" id="WGV28206.1"/>
    </source>
</evidence>
<dbReference type="CDD" id="cd19433">
    <property type="entry name" value="lipocalin_CpcS-CpeS"/>
    <property type="match status" value="1"/>
</dbReference>
<dbReference type="AlphaFoldDB" id="A0AAJ6NXB0"/>